<reference evidence="2 3" key="1">
    <citation type="journal article" date="2016" name="Mol. Biol. Evol.">
        <title>Comparative Genomics of Early-Diverging Mushroom-Forming Fungi Provides Insights into the Origins of Lignocellulose Decay Capabilities.</title>
        <authorList>
            <person name="Nagy L.G."/>
            <person name="Riley R."/>
            <person name="Tritt A."/>
            <person name="Adam C."/>
            <person name="Daum C."/>
            <person name="Floudas D."/>
            <person name="Sun H."/>
            <person name="Yadav J.S."/>
            <person name="Pangilinan J."/>
            <person name="Larsson K.H."/>
            <person name="Matsuura K."/>
            <person name="Barry K."/>
            <person name="Labutti K."/>
            <person name="Kuo R."/>
            <person name="Ohm R.A."/>
            <person name="Bhattacharya S.S."/>
            <person name="Shirouzu T."/>
            <person name="Yoshinaga Y."/>
            <person name="Martin F.M."/>
            <person name="Grigoriev I.V."/>
            <person name="Hibbett D.S."/>
        </authorList>
    </citation>
    <scope>NUCLEOTIDE SEQUENCE [LARGE SCALE GENOMIC DNA]</scope>
    <source>
        <strain evidence="2 3">HHB12029</strain>
    </source>
</reference>
<organism evidence="2 3">
    <name type="scientific">Exidia glandulosa HHB12029</name>
    <dbReference type="NCBI Taxonomy" id="1314781"/>
    <lineage>
        <taxon>Eukaryota</taxon>
        <taxon>Fungi</taxon>
        <taxon>Dikarya</taxon>
        <taxon>Basidiomycota</taxon>
        <taxon>Agaricomycotina</taxon>
        <taxon>Agaricomycetes</taxon>
        <taxon>Auriculariales</taxon>
        <taxon>Exidiaceae</taxon>
        <taxon>Exidia</taxon>
    </lineage>
</organism>
<sequence length="124" mass="13182">MGAIGFSREEMVDLAAAVCGDSAADLANAFRSSDIPPDGTIDVYSAKTVILVLSRLLDGDPLDEIFLDESLVPTTLSPSTSTDSQLWAQQSDSPVNSDGSDDEFEPRIAIPESLELFVETQSGE</sequence>
<name>A0A165G3U8_EXIGL</name>
<protein>
    <submittedName>
        <fullName evidence="2">Uncharacterized protein</fullName>
    </submittedName>
</protein>
<dbReference type="InParanoid" id="A0A165G3U8"/>
<evidence type="ECO:0000313" key="2">
    <source>
        <dbReference type="EMBL" id="KZV89944.1"/>
    </source>
</evidence>
<gene>
    <name evidence="2" type="ORF">EXIGLDRAFT_720843</name>
</gene>
<proteinExistence type="predicted"/>
<dbReference type="AlphaFoldDB" id="A0A165G3U8"/>
<feature type="compositionally biased region" description="Polar residues" evidence="1">
    <location>
        <begin position="83"/>
        <end position="98"/>
    </location>
</feature>
<dbReference type="EMBL" id="KV426060">
    <property type="protein sequence ID" value="KZV89944.1"/>
    <property type="molecule type" value="Genomic_DNA"/>
</dbReference>
<dbReference type="Proteomes" id="UP000077266">
    <property type="component" value="Unassembled WGS sequence"/>
</dbReference>
<feature type="region of interest" description="Disordered" evidence="1">
    <location>
        <begin position="74"/>
        <end position="109"/>
    </location>
</feature>
<keyword evidence="3" id="KW-1185">Reference proteome</keyword>
<evidence type="ECO:0000313" key="3">
    <source>
        <dbReference type="Proteomes" id="UP000077266"/>
    </source>
</evidence>
<accession>A0A165G3U8</accession>
<evidence type="ECO:0000256" key="1">
    <source>
        <dbReference type="SAM" id="MobiDB-lite"/>
    </source>
</evidence>